<evidence type="ECO:0000313" key="3">
    <source>
        <dbReference type="EMBL" id="GAA1204549.1"/>
    </source>
</evidence>
<dbReference type="Proteomes" id="UP001500467">
    <property type="component" value="Unassembled WGS sequence"/>
</dbReference>
<proteinExistence type="predicted"/>
<comment type="caution">
    <text evidence="3">The sequence shown here is derived from an EMBL/GenBank/DDBJ whole genome shotgun (WGS) entry which is preliminary data.</text>
</comment>
<keyword evidence="2" id="KW-0472">Membrane</keyword>
<gene>
    <name evidence="3" type="ORF">GCM10009675_23600</name>
</gene>
<feature type="compositionally biased region" description="Low complexity" evidence="1">
    <location>
        <begin position="52"/>
        <end position="72"/>
    </location>
</feature>
<evidence type="ECO:0000256" key="2">
    <source>
        <dbReference type="SAM" id="Phobius"/>
    </source>
</evidence>
<evidence type="ECO:0008006" key="5">
    <source>
        <dbReference type="Google" id="ProtNLM"/>
    </source>
</evidence>
<protein>
    <recommendedName>
        <fullName evidence="5">DUF3515 domain-containing protein</fullName>
    </recommendedName>
</protein>
<organism evidence="3 4">
    <name type="scientific">Prauserella alba</name>
    <dbReference type="NCBI Taxonomy" id="176898"/>
    <lineage>
        <taxon>Bacteria</taxon>
        <taxon>Bacillati</taxon>
        <taxon>Actinomycetota</taxon>
        <taxon>Actinomycetes</taxon>
        <taxon>Pseudonocardiales</taxon>
        <taxon>Pseudonocardiaceae</taxon>
        <taxon>Prauserella</taxon>
    </lineage>
</organism>
<feature type="compositionally biased region" description="Basic and acidic residues" evidence="1">
    <location>
        <begin position="41"/>
        <end position="50"/>
    </location>
</feature>
<evidence type="ECO:0000256" key="1">
    <source>
        <dbReference type="SAM" id="MobiDB-lite"/>
    </source>
</evidence>
<dbReference type="InterPro" id="IPR021903">
    <property type="entry name" value="DUF3515"/>
</dbReference>
<feature type="transmembrane region" description="Helical" evidence="2">
    <location>
        <begin position="88"/>
        <end position="109"/>
    </location>
</feature>
<sequence>MTDSSDTPDRARRPDGPGESAGPDESAGAADSADTSGTTSEPEREPKPEPEPTASGTAADTGATDTGAVDSGPVDSGPVDSGAPPRKLLVAAAVLGVALVAGVGALGLFGGDGETGPAGGAQADATGPAGPLPLVSIPAPESGSDACRRMLEAVPDQLTSSGERLQRRELADPAPPATAAWGRDSPVVLRCGLDRPPELKRTSSLRQINGVQWLHVPDDTSPSATWYVVDRPVFLALTVPEGTGTGPLQRMSDLADETMKQVSPTF</sequence>
<keyword evidence="2" id="KW-0812">Transmembrane</keyword>
<keyword evidence="2" id="KW-1133">Transmembrane helix</keyword>
<accession>A0ABP4FZ36</accession>
<name>A0ABP4FZ36_9PSEU</name>
<feature type="region of interest" description="Disordered" evidence="1">
    <location>
        <begin position="1"/>
        <end position="81"/>
    </location>
</feature>
<dbReference type="Pfam" id="PF12028">
    <property type="entry name" value="DUF3515"/>
    <property type="match status" value="1"/>
</dbReference>
<keyword evidence="4" id="KW-1185">Reference proteome</keyword>
<reference evidence="4" key="1">
    <citation type="journal article" date="2019" name="Int. J. Syst. Evol. Microbiol.">
        <title>The Global Catalogue of Microorganisms (GCM) 10K type strain sequencing project: providing services to taxonomists for standard genome sequencing and annotation.</title>
        <authorList>
            <consortium name="The Broad Institute Genomics Platform"/>
            <consortium name="The Broad Institute Genome Sequencing Center for Infectious Disease"/>
            <person name="Wu L."/>
            <person name="Ma J."/>
        </authorList>
    </citation>
    <scope>NUCLEOTIDE SEQUENCE [LARGE SCALE GENOMIC DNA]</scope>
    <source>
        <strain evidence="4">JCM 13022</strain>
    </source>
</reference>
<feature type="compositionally biased region" description="Low complexity" evidence="1">
    <location>
        <begin position="20"/>
        <end position="40"/>
    </location>
</feature>
<feature type="compositionally biased region" description="Basic and acidic residues" evidence="1">
    <location>
        <begin position="7"/>
        <end position="16"/>
    </location>
</feature>
<dbReference type="EMBL" id="BAAALM010000007">
    <property type="protein sequence ID" value="GAA1204549.1"/>
    <property type="molecule type" value="Genomic_DNA"/>
</dbReference>
<feature type="region of interest" description="Disordered" evidence="1">
    <location>
        <begin position="159"/>
        <end position="179"/>
    </location>
</feature>
<evidence type="ECO:0000313" key="4">
    <source>
        <dbReference type="Proteomes" id="UP001500467"/>
    </source>
</evidence>
<dbReference type="RefSeq" id="WP_372493419.1">
    <property type="nucleotide sequence ID" value="NZ_BAAALM010000007.1"/>
</dbReference>